<dbReference type="Pfam" id="PF00563">
    <property type="entry name" value="EAL"/>
    <property type="match status" value="1"/>
</dbReference>
<accession>A0ABU0HNT1</accession>
<feature type="domain" description="GGDEF" evidence="3">
    <location>
        <begin position="258"/>
        <end position="388"/>
    </location>
</feature>
<dbReference type="PANTHER" id="PTHR33121">
    <property type="entry name" value="CYCLIC DI-GMP PHOSPHODIESTERASE PDEF"/>
    <property type="match status" value="1"/>
</dbReference>
<dbReference type="InterPro" id="IPR029787">
    <property type="entry name" value="Nucleotide_cyclase"/>
</dbReference>
<feature type="transmembrane region" description="Helical" evidence="1">
    <location>
        <begin position="41"/>
        <end position="61"/>
    </location>
</feature>
<dbReference type="InterPro" id="IPR050706">
    <property type="entry name" value="Cyclic-di-GMP_PDE-like"/>
</dbReference>
<gene>
    <name evidence="4" type="ORF">QO016_003478</name>
</gene>
<evidence type="ECO:0000259" key="3">
    <source>
        <dbReference type="PROSITE" id="PS50887"/>
    </source>
</evidence>
<dbReference type="Proteomes" id="UP001236369">
    <property type="component" value="Unassembled WGS sequence"/>
</dbReference>
<keyword evidence="1" id="KW-0812">Transmembrane</keyword>
<dbReference type="EMBL" id="JAUSVV010000009">
    <property type="protein sequence ID" value="MDQ0443970.1"/>
    <property type="molecule type" value="Genomic_DNA"/>
</dbReference>
<dbReference type="SMART" id="SM00267">
    <property type="entry name" value="GGDEF"/>
    <property type="match status" value="1"/>
</dbReference>
<evidence type="ECO:0000313" key="5">
    <source>
        <dbReference type="Proteomes" id="UP001236369"/>
    </source>
</evidence>
<dbReference type="InterPro" id="IPR035919">
    <property type="entry name" value="EAL_sf"/>
</dbReference>
<feature type="transmembrane region" description="Helical" evidence="1">
    <location>
        <begin position="67"/>
        <end position="86"/>
    </location>
</feature>
<dbReference type="SUPFAM" id="SSF141868">
    <property type="entry name" value="EAL domain-like"/>
    <property type="match status" value="1"/>
</dbReference>
<keyword evidence="1" id="KW-1133">Transmembrane helix</keyword>
<dbReference type="SUPFAM" id="SSF55073">
    <property type="entry name" value="Nucleotide cyclase"/>
    <property type="match status" value="1"/>
</dbReference>
<feature type="transmembrane region" description="Helical" evidence="1">
    <location>
        <begin position="175"/>
        <end position="203"/>
    </location>
</feature>
<sequence>MAADARTTSTPPVGYGSEPVTTDAALDGAIRRDQLEAARHSILCALAINCLLGLACFAVAFQAEQGMIGGVWFALSACANLWRVYLCRATCHGLDDGTSPSQGSAIGAINRRLRWSTIAALASGSVWAGLPFLCGGYTSPQTLFYLTVTCGITAGAVGYVISFSRIPIAFITPPLLSPTGCLLAVGGFDHVCLAFTVLIYLLALARTCRETEANFCRTSRLKNAANALAERMADRATNDQLTGLLNRAGFAEQAELNPAPCLMMLDLDGFKSVNDIFGHKKGDEVLGEVGRRLLAHRPTAGLVGRLGGDEFAILYDPALTGIPVRALAETVIAAIAEPFDTFESGRVGVSIGIHLGGTESLTERLVCADEALYVAKSTGRNRFHTFDDTLRDRLDMRRDAERDLPDALMEGAVELWFQPIYRVHDGEMAGLEALIRWKHPRHGWVPPPELIAAAAVTGLSEQLLGFILDRVCQMKLALCERGADAVRIALNVCPRELAQAPLDEIILGKLRAFGLPADGLEIEVTEDTALDVAAVSEKLANLSAAGISIAIDDFGVGYSSLSRLRQLRVNRVKIDRSLVTGLGEAADKRGLVQAVIDLGRALKLEVVAEGVETQSDLTALRAMDCPFAQGYHLGLPMRADDVLDAVAPTILKVA</sequence>
<proteinExistence type="predicted"/>
<dbReference type="CDD" id="cd01949">
    <property type="entry name" value="GGDEF"/>
    <property type="match status" value="1"/>
</dbReference>
<comment type="caution">
    <text evidence="4">The sequence shown here is derived from an EMBL/GenBank/DDBJ whole genome shotgun (WGS) entry which is preliminary data.</text>
</comment>
<feature type="transmembrane region" description="Helical" evidence="1">
    <location>
        <begin position="118"/>
        <end position="138"/>
    </location>
</feature>
<dbReference type="CDD" id="cd01948">
    <property type="entry name" value="EAL"/>
    <property type="match status" value="1"/>
</dbReference>
<keyword evidence="5" id="KW-1185">Reference proteome</keyword>
<dbReference type="Gene3D" id="3.20.20.450">
    <property type="entry name" value="EAL domain"/>
    <property type="match status" value="1"/>
</dbReference>
<evidence type="ECO:0000313" key="4">
    <source>
        <dbReference type="EMBL" id="MDQ0443970.1"/>
    </source>
</evidence>
<dbReference type="RefSeq" id="WP_238249318.1">
    <property type="nucleotide sequence ID" value="NZ_BPQX01000028.1"/>
</dbReference>
<dbReference type="InterPro" id="IPR000160">
    <property type="entry name" value="GGDEF_dom"/>
</dbReference>
<reference evidence="4 5" key="1">
    <citation type="submission" date="2023-07" db="EMBL/GenBank/DDBJ databases">
        <title>Genomic Encyclopedia of Type Strains, Phase IV (KMG-IV): sequencing the most valuable type-strain genomes for metagenomic binning, comparative biology and taxonomic classification.</title>
        <authorList>
            <person name="Goeker M."/>
        </authorList>
    </citation>
    <scope>NUCLEOTIDE SEQUENCE [LARGE SCALE GENOMIC DNA]</scope>
    <source>
        <strain evidence="4 5">DSM 19562</strain>
    </source>
</reference>
<dbReference type="NCBIfam" id="TIGR00254">
    <property type="entry name" value="GGDEF"/>
    <property type="match status" value="1"/>
</dbReference>
<feature type="domain" description="EAL" evidence="2">
    <location>
        <begin position="397"/>
        <end position="650"/>
    </location>
</feature>
<organism evidence="4 5">
    <name type="scientific">Methylobacterium persicinum</name>
    <dbReference type="NCBI Taxonomy" id="374426"/>
    <lineage>
        <taxon>Bacteria</taxon>
        <taxon>Pseudomonadati</taxon>
        <taxon>Pseudomonadota</taxon>
        <taxon>Alphaproteobacteria</taxon>
        <taxon>Hyphomicrobiales</taxon>
        <taxon>Methylobacteriaceae</taxon>
        <taxon>Methylobacterium</taxon>
    </lineage>
</organism>
<dbReference type="Pfam" id="PF00990">
    <property type="entry name" value="GGDEF"/>
    <property type="match status" value="1"/>
</dbReference>
<protein>
    <submittedName>
        <fullName evidence="4">Diguanylate cyclase (GGDEF)-like protein</fullName>
    </submittedName>
</protein>
<dbReference type="InterPro" id="IPR043128">
    <property type="entry name" value="Rev_trsase/Diguanyl_cyclase"/>
</dbReference>
<dbReference type="PROSITE" id="PS50887">
    <property type="entry name" value="GGDEF"/>
    <property type="match status" value="1"/>
</dbReference>
<dbReference type="SMART" id="SM00052">
    <property type="entry name" value="EAL"/>
    <property type="match status" value="1"/>
</dbReference>
<evidence type="ECO:0000259" key="2">
    <source>
        <dbReference type="PROSITE" id="PS50883"/>
    </source>
</evidence>
<dbReference type="PANTHER" id="PTHR33121:SF70">
    <property type="entry name" value="SIGNALING PROTEIN YKOW"/>
    <property type="match status" value="1"/>
</dbReference>
<name>A0ABU0HNT1_9HYPH</name>
<dbReference type="Gene3D" id="3.30.70.270">
    <property type="match status" value="1"/>
</dbReference>
<evidence type="ECO:0000256" key="1">
    <source>
        <dbReference type="SAM" id="Phobius"/>
    </source>
</evidence>
<feature type="transmembrane region" description="Helical" evidence="1">
    <location>
        <begin position="144"/>
        <end position="163"/>
    </location>
</feature>
<dbReference type="InterPro" id="IPR001633">
    <property type="entry name" value="EAL_dom"/>
</dbReference>
<dbReference type="PROSITE" id="PS50883">
    <property type="entry name" value="EAL"/>
    <property type="match status" value="1"/>
</dbReference>
<keyword evidence="1" id="KW-0472">Membrane</keyword>